<keyword evidence="3" id="KW-0687">Ribonucleoprotein</keyword>
<dbReference type="PROSITE" id="PS00939">
    <property type="entry name" value="RIBOSOMAL_L1E"/>
    <property type="match status" value="1"/>
</dbReference>
<dbReference type="EMBL" id="ADBJ01000038">
    <property type="protein sequence ID" value="EFA78007.1"/>
    <property type="molecule type" value="Genomic_DNA"/>
</dbReference>
<dbReference type="InterPro" id="IPR002136">
    <property type="entry name" value="Ribosomal_uL4"/>
</dbReference>
<sequence length="367" mass="40015">MSARPFVQVYNGENAVSGKVKLPAVLTTPIRPDLVNFVHTNVNKNHRQAYAPSSHAGEQTSAESWGTGRAVARIPRVAGSGTHRSGQGAFGNMCRGGRMYGPNKVWRKWNRKVNVNHKRYAVASALAASAIPALVMARGHQISQIAEVPLVVANSVIDSLTKTNAAVALLKKLNAFADVQRCDDSKHLRAGAGKSRNRRYTIRRGPLIVCSGKSQLSHAFRNLPGVDVANVSRLNLLKLAPGGHLGRFVIWTQSAFEQLDSIFGTYSKKSANKSGFRLPRPVLQNADVQRLIGSDEVQTAIKESQHSVTAPRGTIVRRNPLKNLKAMLKLNPAAVHSRRSNGKKVTKKAHKKSVTPLRKAFIKQTFA</sequence>
<dbReference type="FunFam" id="3.40.1370.10:FF:000002">
    <property type="entry name" value="60S ribosomal protein L4"/>
    <property type="match status" value="1"/>
</dbReference>
<dbReference type="GeneID" id="31364131"/>
<dbReference type="AlphaFoldDB" id="D3BJC7"/>
<name>D3BJC7_HETP5</name>
<comment type="similarity">
    <text evidence="1">Belongs to the universal ribosomal protein uL4 family.</text>
</comment>
<keyword evidence="6" id="KW-1185">Reference proteome</keyword>
<dbReference type="Gene3D" id="3.40.1370.10">
    <property type="match status" value="1"/>
</dbReference>
<dbReference type="InterPro" id="IPR023574">
    <property type="entry name" value="Ribosomal_uL4_dom_sf"/>
</dbReference>
<dbReference type="Pfam" id="PF14374">
    <property type="entry name" value="Ribos_L4_asso_C"/>
    <property type="match status" value="1"/>
</dbReference>
<feature type="domain" description="Large ribosomal subunit protein uL4 C-terminal" evidence="4">
    <location>
        <begin position="274"/>
        <end position="350"/>
    </location>
</feature>
<dbReference type="STRING" id="670386.D3BJC7"/>
<dbReference type="InterPro" id="IPR013000">
    <property type="entry name" value="Ribosomal_uL4_euk/arc_CS"/>
</dbReference>
<evidence type="ECO:0000313" key="6">
    <source>
        <dbReference type="Proteomes" id="UP000001396"/>
    </source>
</evidence>
<dbReference type="RefSeq" id="XP_020430135.1">
    <property type="nucleotide sequence ID" value="XM_020579460.1"/>
</dbReference>
<keyword evidence="2 5" id="KW-0689">Ribosomal protein</keyword>
<evidence type="ECO:0000256" key="2">
    <source>
        <dbReference type="ARBA" id="ARBA00022980"/>
    </source>
</evidence>
<evidence type="ECO:0000256" key="1">
    <source>
        <dbReference type="ARBA" id="ARBA00010528"/>
    </source>
</evidence>
<accession>D3BJC7</accession>
<evidence type="ECO:0000259" key="4">
    <source>
        <dbReference type="Pfam" id="PF14374"/>
    </source>
</evidence>
<evidence type="ECO:0000256" key="3">
    <source>
        <dbReference type="ARBA" id="ARBA00023274"/>
    </source>
</evidence>
<dbReference type="InterPro" id="IPR045240">
    <property type="entry name" value="Ribosomal_uL4_euk/arch"/>
</dbReference>
<protein>
    <submittedName>
        <fullName evidence="5">60S ribosomal protein L4</fullName>
    </submittedName>
</protein>
<dbReference type="SUPFAM" id="SSF52166">
    <property type="entry name" value="Ribosomal protein L4"/>
    <property type="match status" value="1"/>
</dbReference>
<dbReference type="InterPro" id="IPR025755">
    <property type="entry name" value="Ribos_uL4_C_dom"/>
</dbReference>
<dbReference type="FunCoup" id="D3BJC7">
    <property type="interactions" value="574"/>
</dbReference>
<proteinExistence type="inferred from homology"/>
<dbReference type="GO" id="GO:0005840">
    <property type="term" value="C:ribosome"/>
    <property type="evidence" value="ECO:0007669"/>
    <property type="project" value="UniProtKB-KW"/>
</dbReference>
<dbReference type="Proteomes" id="UP000001396">
    <property type="component" value="Unassembled WGS sequence"/>
</dbReference>
<organism evidence="5 6">
    <name type="scientific">Heterostelium pallidum (strain ATCC 26659 / Pp 5 / PN500)</name>
    <name type="common">Cellular slime mold</name>
    <name type="synonym">Polysphondylium pallidum</name>
    <dbReference type="NCBI Taxonomy" id="670386"/>
    <lineage>
        <taxon>Eukaryota</taxon>
        <taxon>Amoebozoa</taxon>
        <taxon>Evosea</taxon>
        <taxon>Eumycetozoa</taxon>
        <taxon>Dictyostelia</taxon>
        <taxon>Acytosteliales</taxon>
        <taxon>Acytosteliaceae</taxon>
        <taxon>Heterostelium</taxon>
    </lineage>
</organism>
<dbReference type="OMA" id="ALYGTWR"/>
<dbReference type="GO" id="GO:0003735">
    <property type="term" value="F:structural constituent of ribosome"/>
    <property type="evidence" value="ECO:0007669"/>
    <property type="project" value="InterPro"/>
</dbReference>
<dbReference type="InParanoid" id="D3BJC7"/>
<dbReference type="PANTHER" id="PTHR19431">
    <property type="entry name" value="60S RIBOSOMAL PROTEIN L4"/>
    <property type="match status" value="1"/>
</dbReference>
<dbReference type="Pfam" id="PF00573">
    <property type="entry name" value="Ribosomal_L4"/>
    <property type="match status" value="1"/>
</dbReference>
<gene>
    <name evidence="5" type="primary">rpl4</name>
    <name evidence="5" type="ORF">PPL_08652</name>
</gene>
<dbReference type="GO" id="GO:0006412">
    <property type="term" value="P:translation"/>
    <property type="evidence" value="ECO:0007669"/>
    <property type="project" value="InterPro"/>
</dbReference>
<reference evidence="5 6" key="1">
    <citation type="journal article" date="2011" name="Genome Res.">
        <title>Phylogeny-wide analysis of social amoeba genomes highlights ancient origins for complex intercellular communication.</title>
        <authorList>
            <person name="Heidel A.J."/>
            <person name="Lawal H.M."/>
            <person name="Felder M."/>
            <person name="Schilde C."/>
            <person name="Helps N.R."/>
            <person name="Tunggal B."/>
            <person name="Rivero F."/>
            <person name="John U."/>
            <person name="Schleicher M."/>
            <person name="Eichinger L."/>
            <person name="Platzer M."/>
            <person name="Noegel A.A."/>
            <person name="Schaap P."/>
            <person name="Gloeckner G."/>
        </authorList>
    </citation>
    <scope>NUCLEOTIDE SEQUENCE [LARGE SCALE GENOMIC DNA]</scope>
    <source>
        <strain evidence="6">ATCC 26659 / Pp 5 / PN500</strain>
    </source>
</reference>
<evidence type="ECO:0000313" key="5">
    <source>
        <dbReference type="EMBL" id="EFA78007.1"/>
    </source>
</evidence>
<comment type="caution">
    <text evidence="5">The sequence shown here is derived from an EMBL/GenBank/DDBJ whole genome shotgun (WGS) entry which is preliminary data.</text>
</comment>
<dbReference type="GO" id="GO:1990904">
    <property type="term" value="C:ribonucleoprotein complex"/>
    <property type="evidence" value="ECO:0007669"/>
    <property type="project" value="UniProtKB-KW"/>
</dbReference>